<gene>
    <name evidence="3" type="ORF">EA661_00955</name>
</gene>
<dbReference type="Pfam" id="PF03403">
    <property type="entry name" value="PAF-AH_p_II"/>
    <property type="match status" value="1"/>
</dbReference>
<dbReference type="InterPro" id="IPR050261">
    <property type="entry name" value="FrsA_esterase"/>
</dbReference>
<keyword evidence="1" id="KW-0378">Hydrolase</keyword>
<evidence type="ECO:0000313" key="3">
    <source>
        <dbReference type="EMBL" id="TAA32883.1"/>
    </source>
</evidence>
<dbReference type="EMBL" id="SHMB01000001">
    <property type="protein sequence ID" value="TAA32883.1"/>
    <property type="molecule type" value="Genomic_DNA"/>
</dbReference>
<dbReference type="PANTHER" id="PTHR22946:SF9">
    <property type="entry name" value="POLYKETIDE TRANSFERASE AF380"/>
    <property type="match status" value="1"/>
</dbReference>
<name>A0A4Q8LNU0_9GAMM</name>
<feature type="signal peptide" evidence="2">
    <location>
        <begin position="1"/>
        <end position="19"/>
    </location>
</feature>
<reference evidence="3 4" key="1">
    <citation type="submission" date="2019-02" db="EMBL/GenBank/DDBJ databases">
        <title>WGS of Pseudoxanthomonas species novum from clinical isolates.</title>
        <authorList>
            <person name="Bernier A.-M."/>
            <person name="Bernard K."/>
            <person name="Vachon A."/>
        </authorList>
    </citation>
    <scope>NUCLEOTIDE SEQUENCE [LARGE SCALE GENOMIC DNA]</scope>
    <source>
        <strain evidence="3 4">NML171202</strain>
    </source>
</reference>
<evidence type="ECO:0008006" key="5">
    <source>
        <dbReference type="Google" id="ProtNLM"/>
    </source>
</evidence>
<dbReference type="AlphaFoldDB" id="A0A4Q8LNU0"/>
<proteinExistence type="predicted"/>
<dbReference type="PIRSF" id="PIRSF031982">
    <property type="entry name" value="UCP031982_abhydr"/>
    <property type="match status" value="1"/>
</dbReference>
<dbReference type="GO" id="GO:0052689">
    <property type="term" value="F:carboxylic ester hydrolase activity"/>
    <property type="evidence" value="ECO:0007669"/>
    <property type="project" value="UniProtKB-ARBA"/>
</dbReference>
<dbReference type="Proteomes" id="UP000291286">
    <property type="component" value="Unassembled WGS sequence"/>
</dbReference>
<protein>
    <recommendedName>
        <fullName evidence="5">Serine aminopeptidase S33 domain-containing protein</fullName>
    </recommendedName>
</protein>
<dbReference type="SUPFAM" id="SSF53474">
    <property type="entry name" value="alpha/beta-Hydrolases"/>
    <property type="match status" value="1"/>
</dbReference>
<accession>A0A4Q8LNU0</accession>
<evidence type="ECO:0000256" key="2">
    <source>
        <dbReference type="SAM" id="SignalP"/>
    </source>
</evidence>
<evidence type="ECO:0000256" key="1">
    <source>
        <dbReference type="ARBA" id="ARBA00022801"/>
    </source>
</evidence>
<dbReference type="RefSeq" id="WP_130514842.1">
    <property type="nucleotide sequence ID" value="NZ_SHMA01000001.1"/>
</dbReference>
<dbReference type="InterPro" id="IPR016986">
    <property type="entry name" value="UCP031982_abhydr"/>
</dbReference>
<dbReference type="InterPro" id="IPR029058">
    <property type="entry name" value="AB_hydrolase_fold"/>
</dbReference>
<comment type="caution">
    <text evidence="3">The sequence shown here is derived from an EMBL/GenBank/DDBJ whole genome shotgun (WGS) entry which is preliminary data.</text>
</comment>
<organism evidence="3 4">
    <name type="scientific">Pseudoxanthomonas winnipegensis</name>
    <dbReference type="NCBI Taxonomy" id="2480810"/>
    <lineage>
        <taxon>Bacteria</taxon>
        <taxon>Pseudomonadati</taxon>
        <taxon>Pseudomonadota</taxon>
        <taxon>Gammaproteobacteria</taxon>
        <taxon>Lysobacterales</taxon>
        <taxon>Lysobacteraceae</taxon>
        <taxon>Pseudoxanthomonas</taxon>
    </lineage>
</organism>
<evidence type="ECO:0000313" key="4">
    <source>
        <dbReference type="Proteomes" id="UP000291286"/>
    </source>
</evidence>
<dbReference type="PANTHER" id="PTHR22946">
    <property type="entry name" value="DIENELACTONE HYDROLASE DOMAIN-CONTAINING PROTEIN-RELATED"/>
    <property type="match status" value="1"/>
</dbReference>
<keyword evidence="2" id="KW-0732">Signal</keyword>
<sequence length="363" mass="37747">MTLLRLTSLIVLTASLALGARATAGTAGESHRLAHVPSAALRNADHRDDVRVTVWYPAVPDAAETPVQIGPPGAPLFESGRAASDAPVAPGRFPIVLFSHGNGGSARMMAWFGTALARAGYVVIAVDHPGNNGVDAMTVAGSILVWERADDLRAALALVRRDPVLGPHLDTRHMGVAGFSLGGFTALLALGARADLGRLIARCHADPQEAACLPQAEAPELTLAAREAALKRAPLAAEAARSGDDHAISGLQTAFLMAPGAALLLAPDSLTSLDRPVAIVGGEADTVAPLASDGRWLAEQLPQATLTTLPRVGHYDFLGRCTRAGVARIALCQHLAAPQEATHATAIRQAIAFFDARLKVERP</sequence>
<dbReference type="Gene3D" id="3.40.50.1820">
    <property type="entry name" value="alpha/beta hydrolase"/>
    <property type="match status" value="1"/>
</dbReference>
<feature type="chain" id="PRO_5020488593" description="Serine aminopeptidase S33 domain-containing protein" evidence="2">
    <location>
        <begin position="20"/>
        <end position="363"/>
    </location>
</feature>